<keyword evidence="1" id="KW-1133">Transmembrane helix</keyword>
<dbReference type="RefSeq" id="WP_171161313.1">
    <property type="nucleotide sequence ID" value="NZ_CP053073.1"/>
</dbReference>
<dbReference type="EMBL" id="CP053073">
    <property type="protein sequence ID" value="QJR14575.1"/>
    <property type="molecule type" value="Genomic_DNA"/>
</dbReference>
<dbReference type="KEGG" id="upl:DSM104440_01376"/>
<evidence type="ECO:0008006" key="4">
    <source>
        <dbReference type="Google" id="ProtNLM"/>
    </source>
</evidence>
<reference evidence="2 3" key="1">
    <citation type="submission" date="2020-04" db="EMBL/GenBank/DDBJ databases">
        <title>Usitatibacter rugosus gen. nov., sp. nov. and Usitatibacter palustris sp. nov., novel members of Usitatibacteraceae fam. nov. within the order Nitrosomonadales isolated from soil.</title>
        <authorList>
            <person name="Huber K.J."/>
            <person name="Neumann-Schaal M."/>
            <person name="Geppert A."/>
            <person name="Luckner M."/>
            <person name="Wanner G."/>
            <person name="Overmann J."/>
        </authorList>
    </citation>
    <scope>NUCLEOTIDE SEQUENCE [LARGE SCALE GENOMIC DNA]</scope>
    <source>
        <strain evidence="2 3">Swamp67</strain>
    </source>
</reference>
<keyword evidence="1" id="KW-0812">Transmembrane</keyword>
<dbReference type="AlphaFoldDB" id="A0A6M4H5W7"/>
<dbReference type="NCBIfam" id="NF041437">
    <property type="entry name" value="TfpZ"/>
    <property type="match status" value="1"/>
</dbReference>
<feature type="transmembrane region" description="Helical" evidence="1">
    <location>
        <begin position="43"/>
        <end position="64"/>
    </location>
</feature>
<proteinExistence type="predicted"/>
<sequence length="264" mass="29037">MNRWKASGIHLSISALIALVVVTSMLALWYPRPFFTAMGGNELVMIMVAVDVILGPFITLIVFTKGKRLDLIRFDLTVIGIVQLAALVYGISVVAAARPLYLVYTIDRFDIVAASIIPDEDRDKAPLALRSVPWARPPLVAAKTPKDPDEQFRIIQSALKGRDLQAFPQYYVPYAEMAKDALSKARKVEDLRASGDRAEIVDKALKSIGKTAAETRFLPLKGRNKDYSVLLDATTGEVLGYAEVNPWIEVPSSSPTRSAKPPRA</sequence>
<dbReference type="Proteomes" id="UP000503096">
    <property type="component" value="Chromosome"/>
</dbReference>
<keyword evidence="3" id="KW-1185">Reference proteome</keyword>
<organism evidence="2 3">
    <name type="scientific">Usitatibacter palustris</name>
    <dbReference type="NCBI Taxonomy" id="2732487"/>
    <lineage>
        <taxon>Bacteria</taxon>
        <taxon>Pseudomonadati</taxon>
        <taxon>Pseudomonadota</taxon>
        <taxon>Betaproteobacteria</taxon>
        <taxon>Nitrosomonadales</taxon>
        <taxon>Usitatibacteraceae</taxon>
        <taxon>Usitatibacter</taxon>
    </lineage>
</organism>
<accession>A0A6M4H5W7</accession>
<protein>
    <recommendedName>
        <fullName evidence="4">Type IV pilin accessory protein</fullName>
    </recommendedName>
</protein>
<keyword evidence="1" id="KW-0472">Membrane</keyword>
<dbReference type="InParanoid" id="A0A6M4H5W7"/>
<feature type="transmembrane region" description="Helical" evidence="1">
    <location>
        <begin position="12"/>
        <end position="31"/>
    </location>
</feature>
<gene>
    <name evidence="2" type="ORF">DSM104440_01376</name>
</gene>
<feature type="transmembrane region" description="Helical" evidence="1">
    <location>
        <begin position="76"/>
        <end position="97"/>
    </location>
</feature>
<evidence type="ECO:0000313" key="2">
    <source>
        <dbReference type="EMBL" id="QJR14575.1"/>
    </source>
</evidence>
<evidence type="ECO:0000313" key="3">
    <source>
        <dbReference type="Proteomes" id="UP000503096"/>
    </source>
</evidence>
<name>A0A6M4H5W7_9PROT</name>
<dbReference type="InterPro" id="IPR047814">
    <property type="entry name" value="TfpX/TfpZ-like"/>
</dbReference>
<evidence type="ECO:0000256" key="1">
    <source>
        <dbReference type="SAM" id="Phobius"/>
    </source>
</evidence>